<dbReference type="EMBL" id="CP003630">
    <property type="protein sequence ID" value="AFZ17273.1"/>
    <property type="molecule type" value="Genomic_DNA"/>
</dbReference>
<evidence type="ECO:0000256" key="4">
    <source>
        <dbReference type="ARBA" id="ARBA00022803"/>
    </source>
</evidence>
<proteinExistence type="predicted"/>
<protein>
    <submittedName>
        <fullName evidence="6">Putative O-linked N-acetylglucosamine transferase, SPINDLY family</fullName>
    </submittedName>
</protein>
<sequence length="506" mass="58064">MINQRTLQVDIAYHFDLIQRLQKSGKTQEAISAVENACNLFPDEYLFKLIKNLFIPIIYSTSDEVSFYHQRFKRGLQDLIEQTSLGTPEEKSKALAGINHVTNFYLAYQAGNIRELQQQYGTLVHKIVAANYPQWLEPRTMPQLEENQKIRVGYISKYIHNHSSTFWLLGWLRHCNRNKFEVYCYYIGNQPDTVTYKFKEYSDVFNHIPENLESVCKQIVTDNLHILVFPELGIDALTFAIAGLRLAPVQCTDWGYPVTSGIPTIDYYISSELMEPENAQKHYSETLICLPNLGIAYPQLEVPSLTKTRSDFGLRDDAVVYLCCQAPYKYLPQHDFIFVEIAKRVPQAQFVFVRADVLKPRLKATFAAVGKSSEDYCVFLSFLNHENYLRLNLLSDVFLDTLGFTGGNTTLAALACNLPVVTCPGECMRGYMSTGMLKMLRLSETIAENEAEYIEIAVRLGLEPTWRHEIVQYTMKHGKCLFNDKSCVAALEEFYQGVVRERLRQS</sequence>
<feature type="domain" description="O-GlcNAc transferase C-terminal" evidence="5">
    <location>
        <begin position="306"/>
        <end position="486"/>
    </location>
</feature>
<name>K9WAL7_9CYAN</name>
<dbReference type="SUPFAM" id="SSF53756">
    <property type="entry name" value="UDP-Glycosyltransferase/glycogen phosphorylase"/>
    <property type="match status" value="1"/>
</dbReference>
<feature type="domain" description="O-GlcNAc transferase C-terminal" evidence="5">
    <location>
        <begin position="144"/>
        <end position="292"/>
    </location>
</feature>
<dbReference type="AlphaFoldDB" id="K9WAL7"/>
<evidence type="ECO:0000259" key="5">
    <source>
        <dbReference type="Pfam" id="PF13844"/>
    </source>
</evidence>
<keyword evidence="3" id="KW-0677">Repeat</keyword>
<dbReference type="KEGG" id="mic:Mic7113_1390"/>
<dbReference type="PANTHER" id="PTHR44998:SF1">
    <property type="entry name" value="UDP-N-ACETYLGLUCOSAMINE--PEPTIDE N-ACETYLGLUCOSAMINYLTRANSFERASE 110 KDA SUBUNIT"/>
    <property type="match status" value="1"/>
</dbReference>
<organism evidence="6 7">
    <name type="scientific">Allocoleopsis franciscana PCC 7113</name>
    <dbReference type="NCBI Taxonomy" id="1173027"/>
    <lineage>
        <taxon>Bacteria</taxon>
        <taxon>Bacillati</taxon>
        <taxon>Cyanobacteriota</taxon>
        <taxon>Cyanophyceae</taxon>
        <taxon>Coleofasciculales</taxon>
        <taxon>Coleofasciculaceae</taxon>
        <taxon>Allocoleopsis</taxon>
        <taxon>Allocoleopsis franciscana</taxon>
    </lineage>
</organism>
<dbReference type="Pfam" id="PF13844">
    <property type="entry name" value="Glyco_transf_41"/>
    <property type="match status" value="2"/>
</dbReference>
<comment type="pathway">
    <text evidence="1">Protein modification; protein glycosylation.</text>
</comment>
<dbReference type="GO" id="GO:0016757">
    <property type="term" value="F:glycosyltransferase activity"/>
    <property type="evidence" value="ECO:0007669"/>
    <property type="project" value="TreeGrafter"/>
</dbReference>
<dbReference type="OrthoDB" id="146908at2"/>
<dbReference type="STRING" id="1173027.Mic7113_1390"/>
<reference evidence="6 7" key="1">
    <citation type="submission" date="2012-06" db="EMBL/GenBank/DDBJ databases">
        <title>Finished chromosome of genome of Microcoleus sp. PCC 7113.</title>
        <authorList>
            <consortium name="US DOE Joint Genome Institute"/>
            <person name="Gugger M."/>
            <person name="Coursin T."/>
            <person name="Rippka R."/>
            <person name="Tandeau De Marsac N."/>
            <person name="Huntemann M."/>
            <person name="Wei C.-L."/>
            <person name="Han J."/>
            <person name="Detter J.C."/>
            <person name="Han C."/>
            <person name="Tapia R."/>
            <person name="Chen A."/>
            <person name="Kyrpides N."/>
            <person name="Mavromatis K."/>
            <person name="Markowitz V."/>
            <person name="Szeto E."/>
            <person name="Ivanova N."/>
            <person name="Pagani I."/>
            <person name="Pati A."/>
            <person name="Goodwin L."/>
            <person name="Nordberg H.P."/>
            <person name="Cantor M.N."/>
            <person name="Hua S.X."/>
            <person name="Woyke T."/>
            <person name="Kerfeld C.A."/>
        </authorList>
    </citation>
    <scope>NUCLEOTIDE SEQUENCE [LARGE SCALE GENOMIC DNA]</scope>
    <source>
        <strain evidence="6 7">PCC 7113</strain>
    </source>
</reference>
<dbReference type="GO" id="GO:0006493">
    <property type="term" value="P:protein O-linked glycosylation"/>
    <property type="evidence" value="ECO:0007669"/>
    <property type="project" value="TreeGrafter"/>
</dbReference>
<dbReference type="eggNOG" id="COG3914">
    <property type="taxonomic scope" value="Bacteria"/>
</dbReference>
<keyword evidence="7" id="KW-1185">Reference proteome</keyword>
<keyword evidence="4" id="KW-0802">TPR repeat</keyword>
<dbReference type="HOGENOM" id="CLU_001721_3_1_3"/>
<evidence type="ECO:0000256" key="2">
    <source>
        <dbReference type="ARBA" id="ARBA00022679"/>
    </source>
</evidence>
<dbReference type="Gene3D" id="3.40.50.11380">
    <property type="match status" value="1"/>
</dbReference>
<dbReference type="Proteomes" id="UP000010471">
    <property type="component" value="Chromosome"/>
</dbReference>
<evidence type="ECO:0000313" key="7">
    <source>
        <dbReference type="Proteomes" id="UP000010471"/>
    </source>
</evidence>
<evidence type="ECO:0000256" key="1">
    <source>
        <dbReference type="ARBA" id="ARBA00004922"/>
    </source>
</evidence>
<accession>K9WAL7</accession>
<dbReference type="InterPro" id="IPR029489">
    <property type="entry name" value="OGT/SEC/SPY_C"/>
</dbReference>
<dbReference type="RefSeq" id="WP_015181433.1">
    <property type="nucleotide sequence ID" value="NC_019738.1"/>
</dbReference>
<evidence type="ECO:0000256" key="3">
    <source>
        <dbReference type="ARBA" id="ARBA00022737"/>
    </source>
</evidence>
<dbReference type="PANTHER" id="PTHR44998">
    <property type="match status" value="1"/>
</dbReference>
<evidence type="ECO:0000313" key="6">
    <source>
        <dbReference type="EMBL" id="AFZ17273.1"/>
    </source>
</evidence>
<dbReference type="Gene3D" id="3.40.50.2000">
    <property type="entry name" value="Glycogen Phosphorylase B"/>
    <property type="match status" value="1"/>
</dbReference>
<gene>
    <name evidence="6" type="ORF">Mic7113_1390</name>
</gene>
<dbReference type="PATRIC" id="fig|1173027.3.peg.1537"/>
<keyword evidence="2 6" id="KW-0808">Transferase</keyword>